<protein>
    <recommendedName>
        <fullName evidence="3">Trehalose 6-phosphate phosphatase</fullName>
        <ecNumber evidence="3">3.1.3.12</ecNumber>
    </recommendedName>
</protein>
<comment type="catalytic activity">
    <reaction evidence="3">
        <text>alpha,alpha-trehalose 6-phosphate + H2O = alpha,alpha-trehalose + phosphate</text>
        <dbReference type="Rhea" id="RHEA:23420"/>
        <dbReference type="ChEBI" id="CHEBI:15377"/>
        <dbReference type="ChEBI" id="CHEBI:16551"/>
        <dbReference type="ChEBI" id="CHEBI:43474"/>
        <dbReference type="ChEBI" id="CHEBI:58429"/>
        <dbReference type="EC" id="3.1.3.12"/>
    </reaction>
</comment>
<dbReference type="Gene3D" id="3.40.50.1000">
    <property type="entry name" value="HAD superfamily/HAD-like"/>
    <property type="match status" value="1"/>
</dbReference>
<dbReference type="AlphaFoldDB" id="A0AAW0G6G5"/>
<evidence type="ECO:0000256" key="2">
    <source>
        <dbReference type="ARBA" id="ARBA00006330"/>
    </source>
</evidence>
<organism evidence="4 5">
    <name type="scientific">Cerrena zonata</name>
    <dbReference type="NCBI Taxonomy" id="2478898"/>
    <lineage>
        <taxon>Eukaryota</taxon>
        <taxon>Fungi</taxon>
        <taxon>Dikarya</taxon>
        <taxon>Basidiomycota</taxon>
        <taxon>Agaricomycotina</taxon>
        <taxon>Agaricomycetes</taxon>
        <taxon>Polyporales</taxon>
        <taxon>Cerrenaceae</taxon>
        <taxon>Cerrena</taxon>
    </lineage>
</organism>
<dbReference type="EMBL" id="JASBNA010000020">
    <property type="protein sequence ID" value="KAK7685548.1"/>
    <property type="molecule type" value="Genomic_DNA"/>
</dbReference>
<evidence type="ECO:0000256" key="3">
    <source>
        <dbReference type="RuleBase" id="RU361117"/>
    </source>
</evidence>
<dbReference type="PANTHER" id="PTHR10788:SF123">
    <property type="entry name" value="TREHALOSE-PHOSPHATASE"/>
    <property type="match status" value="1"/>
</dbReference>
<dbReference type="NCBIfam" id="TIGR01484">
    <property type="entry name" value="HAD-SF-IIB"/>
    <property type="match status" value="1"/>
</dbReference>
<dbReference type="GO" id="GO:0003825">
    <property type="term" value="F:alpha,alpha-trehalose-phosphate synthase (UDP-forming) activity"/>
    <property type="evidence" value="ECO:0007669"/>
    <property type="project" value="TreeGrafter"/>
</dbReference>
<name>A0AAW0G6G5_9APHY</name>
<proteinExistence type="inferred from homology"/>
<comment type="cofactor">
    <cofactor evidence="3">
        <name>a divalent metal cation</name>
        <dbReference type="ChEBI" id="CHEBI:60240"/>
    </cofactor>
</comment>
<comment type="function">
    <text evidence="3">Removes the phosphate from trehalose 6-phosphate to produce free trehalose.</text>
</comment>
<keyword evidence="5" id="KW-1185">Reference proteome</keyword>
<dbReference type="InterPro" id="IPR003337">
    <property type="entry name" value="Trehalose_PPase"/>
</dbReference>
<comment type="similarity">
    <text evidence="1">In the N-terminal section; belongs to the glycosyltransferase 20 family.</text>
</comment>
<dbReference type="Pfam" id="PF02358">
    <property type="entry name" value="Trehalose_PPase"/>
    <property type="match status" value="1"/>
</dbReference>
<dbReference type="GO" id="GO:0005946">
    <property type="term" value="C:alpha,alpha-trehalose-phosphate synthase complex (UDP-forming)"/>
    <property type="evidence" value="ECO:0007669"/>
    <property type="project" value="TreeGrafter"/>
</dbReference>
<comment type="similarity">
    <text evidence="3">Belongs to the trehalose phosphatase family.</text>
</comment>
<dbReference type="EC" id="3.1.3.12" evidence="3"/>
<dbReference type="GO" id="GO:0005829">
    <property type="term" value="C:cytosol"/>
    <property type="evidence" value="ECO:0007669"/>
    <property type="project" value="TreeGrafter"/>
</dbReference>
<dbReference type="CDD" id="cd01627">
    <property type="entry name" value="HAD_TPP"/>
    <property type="match status" value="1"/>
</dbReference>
<dbReference type="InterPro" id="IPR023214">
    <property type="entry name" value="HAD_sf"/>
</dbReference>
<dbReference type="GO" id="GO:0005992">
    <property type="term" value="P:trehalose biosynthetic process"/>
    <property type="evidence" value="ECO:0007669"/>
    <property type="project" value="InterPro"/>
</dbReference>
<dbReference type="FunFam" id="3.30.70.1020:FF:000002">
    <property type="entry name" value="Trehalose-6-phosphate synthase 2"/>
    <property type="match status" value="1"/>
</dbReference>
<evidence type="ECO:0000313" key="4">
    <source>
        <dbReference type="EMBL" id="KAK7685548.1"/>
    </source>
</evidence>
<keyword evidence="3" id="KW-0378">Hydrolase</keyword>
<dbReference type="Gene3D" id="3.30.70.1020">
    <property type="entry name" value="Trehalose-6-phosphate phosphatase related protein, domain 2"/>
    <property type="match status" value="1"/>
</dbReference>
<reference evidence="4 5" key="1">
    <citation type="submission" date="2022-09" db="EMBL/GenBank/DDBJ databases">
        <authorList>
            <person name="Palmer J.M."/>
        </authorList>
    </citation>
    <scope>NUCLEOTIDE SEQUENCE [LARGE SCALE GENOMIC DNA]</scope>
    <source>
        <strain evidence="4 5">DSM 7382</strain>
    </source>
</reference>
<dbReference type="GO" id="GO:0004805">
    <property type="term" value="F:trehalose-phosphatase activity"/>
    <property type="evidence" value="ECO:0007669"/>
    <property type="project" value="UniProtKB-EC"/>
</dbReference>
<dbReference type="Proteomes" id="UP001385951">
    <property type="component" value="Unassembled WGS sequence"/>
</dbReference>
<dbReference type="InterPro" id="IPR001830">
    <property type="entry name" value="Glyco_trans_20"/>
</dbReference>
<dbReference type="InterPro" id="IPR036412">
    <property type="entry name" value="HAD-like_sf"/>
</dbReference>
<dbReference type="PANTHER" id="PTHR10788">
    <property type="entry name" value="TREHALOSE-6-PHOSPHATE SYNTHASE"/>
    <property type="match status" value="1"/>
</dbReference>
<sequence>MSDEEKLRRHNKLYQTVTTQTSHTWATSLAKMLLEQLGGQNLAKQTPFIPKDQLEGSYIRAKKRLFLFDYDGTLAPIVKVPSMATPSAPTLEALEKLSADPNNIVYIISGRDGEFLEQHLGHIKNLGMSAEHGGFIREPGSKEWRNFTENLDMDWMGEVLEIFKYYTERTTGSAIEVKKSSITWHYRSSDPEWGLFQCHQCQDLLENNLARKRPIEVLVGKKNLEVRPIAVNKGEIVKRILYFNPDAEFIFCAGDDKTDEDMFRALLLFQGDETVVLDPPLSVTLLAGKDNKYEPEKLAIRREDIFTTAVGHSSKRTLAVWHVTTPEEIVDHMLHLVADVTGEKVEAKIAQEAEKSNL</sequence>
<dbReference type="NCBIfam" id="TIGR00685">
    <property type="entry name" value="T6PP"/>
    <property type="match status" value="1"/>
</dbReference>
<gene>
    <name evidence="4" type="ORF">QCA50_011415</name>
</gene>
<evidence type="ECO:0000256" key="1">
    <source>
        <dbReference type="ARBA" id="ARBA00005409"/>
    </source>
</evidence>
<evidence type="ECO:0000313" key="5">
    <source>
        <dbReference type="Proteomes" id="UP001385951"/>
    </source>
</evidence>
<comment type="caution">
    <text evidence="4">The sequence shown here is derived from an EMBL/GenBank/DDBJ whole genome shotgun (WGS) entry which is preliminary data.</text>
</comment>
<accession>A0AAW0G6G5</accession>
<dbReference type="SUPFAM" id="SSF56784">
    <property type="entry name" value="HAD-like"/>
    <property type="match status" value="1"/>
</dbReference>
<comment type="pathway">
    <text evidence="3">Glycan biosynthesis; trehalose biosynthesis.</text>
</comment>
<comment type="similarity">
    <text evidence="2">In the C-terminal section; belongs to the trehalose phosphatase family.</text>
</comment>
<dbReference type="InterPro" id="IPR006379">
    <property type="entry name" value="HAD-SF_hydro_IIB"/>
</dbReference>